<organism evidence="6 7">
    <name type="scientific">[Candida] anglica</name>
    <dbReference type="NCBI Taxonomy" id="148631"/>
    <lineage>
        <taxon>Eukaryota</taxon>
        <taxon>Fungi</taxon>
        <taxon>Dikarya</taxon>
        <taxon>Ascomycota</taxon>
        <taxon>Saccharomycotina</taxon>
        <taxon>Pichiomycetes</taxon>
        <taxon>Debaryomycetaceae</taxon>
        <taxon>Kurtzmaniella</taxon>
    </lineage>
</organism>
<dbReference type="InterPro" id="IPR027267">
    <property type="entry name" value="AH/BAR_dom_sf"/>
</dbReference>
<keyword evidence="7" id="KW-1185">Reference proteome</keyword>
<feature type="region of interest" description="Disordered" evidence="3">
    <location>
        <begin position="375"/>
        <end position="416"/>
    </location>
</feature>
<accession>A0ABP0E737</accession>
<evidence type="ECO:0000256" key="3">
    <source>
        <dbReference type="SAM" id="MobiDB-lite"/>
    </source>
</evidence>
<dbReference type="Gene3D" id="2.30.30.40">
    <property type="entry name" value="SH3 Domains"/>
    <property type="match status" value="1"/>
</dbReference>
<dbReference type="SUPFAM" id="SSF50044">
    <property type="entry name" value="SH3-domain"/>
    <property type="match status" value="1"/>
</dbReference>
<feature type="compositionally biased region" description="Low complexity" evidence="3">
    <location>
        <begin position="406"/>
        <end position="416"/>
    </location>
</feature>
<dbReference type="Pfam" id="PF03114">
    <property type="entry name" value="BAR"/>
    <property type="match status" value="1"/>
</dbReference>
<feature type="domain" description="BAR" evidence="5">
    <location>
        <begin position="17"/>
        <end position="254"/>
    </location>
</feature>
<protein>
    <submittedName>
        <fullName evidence="6">Reduced viability upon starvation protein 167</fullName>
    </submittedName>
</protein>
<dbReference type="EMBL" id="OZ004254">
    <property type="protein sequence ID" value="CAK7896141.1"/>
    <property type="molecule type" value="Genomic_DNA"/>
</dbReference>
<dbReference type="SMART" id="SM00326">
    <property type="entry name" value="SH3"/>
    <property type="match status" value="1"/>
</dbReference>
<dbReference type="InterPro" id="IPR001452">
    <property type="entry name" value="SH3_domain"/>
</dbReference>
<keyword evidence="1 2" id="KW-0728">SH3 domain</keyword>
<dbReference type="InterPro" id="IPR004148">
    <property type="entry name" value="BAR_dom"/>
</dbReference>
<dbReference type="Proteomes" id="UP001497600">
    <property type="component" value="Chromosome B"/>
</dbReference>
<dbReference type="InterPro" id="IPR036028">
    <property type="entry name" value="SH3-like_dom_sf"/>
</dbReference>
<evidence type="ECO:0000259" key="5">
    <source>
        <dbReference type="PROSITE" id="PS51021"/>
    </source>
</evidence>
<evidence type="ECO:0000313" key="6">
    <source>
        <dbReference type="EMBL" id="CAK7896141.1"/>
    </source>
</evidence>
<evidence type="ECO:0000313" key="7">
    <source>
        <dbReference type="Proteomes" id="UP001497600"/>
    </source>
</evidence>
<evidence type="ECO:0000259" key="4">
    <source>
        <dbReference type="PROSITE" id="PS50002"/>
    </source>
</evidence>
<evidence type="ECO:0000256" key="1">
    <source>
        <dbReference type="ARBA" id="ARBA00022443"/>
    </source>
</evidence>
<proteinExistence type="predicted"/>
<name>A0ABP0E737_9ASCO</name>
<dbReference type="PROSITE" id="PS50002">
    <property type="entry name" value="SH3"/>
    <property type="match status" value="1"/>
</dbReference>
<dbReference type="Gene3D" id="1.20.1270.60">
    <property type="entry name" value="Arfaptin homology (AH) domain/BAR domain"/>
    <property type="match status" value="1"/>
</dbReference>
<dbReference type="CDD" id="cd07599">
    <property type="entry name" value="BAR_Rvs167p"/>
    <property type="match status" value="1"/>
</dbReference>
<dbReference type="InterPro" id="IPR046982">
    <property type="entry name" value="BIN3/RVS161-like"/>
</dbReference>
<dbReference type="SUPFAM" id="SSF103657">
    <property type="entry name" value="BAR/IMD domain-like"/>
    <property type="match status" value="1"/>
</dbReference>
<dbReference type="PANTHER" id="PTHR47174">
    <property type="entry name" value="BRIDGING INTEGRATOR 3"/>
    <property type="match status" value="1"/>
</dbReference>
<dbReference type="Pfam" id="PF00018">
    <property type="entry name" value="SH3_1"/>
    <property type="match status" value="1"/>
</dbReference>
<sequence>MSFKGLKKTIVRAPQNFRQKLNMGEVTNDAVYADAERRFKEIELETKKLSEESKRYFSAVNGMLDYQIDFSKAIDEIYKPISGRLSDPNSTVQEDNPEGIKASEQYREVVKELKETLKPDLELIEKRIVEPAQQLLKVIQAIRKMATKREHKQVDLDRHKRTFKKYEDKKERTPKDEEKMYSADAEVQVAQQEYDYYNEMLKNELPILFQMQSDFIKPLFVSFYYMQLNIFYTLYTRMDELKIPYFGDLDSDIIEAYTAKKGNIEEQTDAIGITHFKVGHAKSKLEAVKRRQAMMAGGGPGSPGAPAYGGYGAQAAAAPPYGAAPGAAPPGQLPAYTSNQYGQQYGTDQKATYTPQQGYAPAAAPAAAAPVYGAPQTPVSSGYAQTPTYGTPQPTGYASPQPTAYSPVTPQSPAVPPAAATATCTALYDYTAQAQGDLSFTTGSIIEIVERTADVNGWWTGRLNGQTGVFPGNYVQLN</sequence>
<dbReference type="PRINTS" id="PR00452">
    <property type="entry name" value="SH3DOMAIN"/>
</dbReference>
<feature type="domain" description="SH3" evidence="4">
    <location>
        <begin position="419"/>
        <end position="478"/>
    </location>
</feature>
<dbReference type="SMART" id="SM00721">
    <property type="entry name" value="BAR"/>
    <property type="match status" value="1"/>
</dbReference>
<gene>
    <name evidence="6" type="primary">RVS167</name>
    <name evidence="6" type="ORF">CAAN4_B03620</name>
</gene>
<dbReference type="PANTHER" id="PTHR47174:SF1">
    <property type="entry name" value="REDUCED VIABILITY UPON STARVATION PROTEIN 167"/>
    <property type="match status" value="1"/>
</dbReference>
<reference evidence="6 7" key="1">
    <citation type="submission" date="2024-01" db="EMBL/GenBank/DDBJ databases">
        <authorList>
            <consortium name="Genoscope - CEA"/>
            <person name="William W."/>
        </authorList>
    </citation>
    <scope>NUCLEOTIDE SEQUENCE [LARGE SCALE GENOMIC DNA]</scope>
    <source>
        <strain evidence="6 7">29B2s-10</strain>
    </source>
</reference>
<feature type="compositionally biased region" description="Low complexity" evidence="3">
    <location>
        <begin position="383"/>
        <end position="398"/>
    </location>
</feature>
<dbReference type="PROSITE" id="PS51021">
    <property type="entry name" value="BAR"/>
    <property type="match status" value="1"/>
</dbReference>
<evidence type="ECO:0000256" key="2">
    <source>
        <dbReference type="PROSITE-ProRule" id="PRU00192"/>
    </source>
</evidence>